<feature type="non-terminal residue" evidence="8">
    <location>
        <position position="171"/>
    </location>
</feature>
<feature type="non-terminal residue" evidence="8">
    <location>
        <position position="1"/>
    </location>
</feature>
<feature type="transmembrane region" description="Helical" evidence="6">
    <location>
        <begin position="112"/>
        <end position="130"/>
    </location>
</feature>
<dbReference type="InterPro" id="IPR039765">
    <property type="entry name" value="Yip5/YIPF1/YIPF2"/>
</dbReference>
<evidence type="ECO:0000313" key="8">
    <source>
        <dbReference type="EMBL" id="RKP12259.1"/>
    </source>
</evidence>
<keyword evidence="9" id="KW-1185">Reference proteome</keyword>
<dbReference type="Proteomes" id="UP000267251">
    <property type="component" value="Unassembled WGS sequence"/>
</dbReference>
<dbReference type="OrthoDB" id="10256463at2759"/>
<accession>A0A4V1IXU3</accession>
<proteinExistence type="inferred from homology"/>
<dbReference type="EMBL" id="KZ988408">
    <property type="protein sequence ID" value="RKP12259.1"/>
    <property type="molecule type" value="Genomic_DNA"/>
</dbReference>
<comment type="similarity">
    <text evidence="2 6">Belongs to the YIP1 family.</text>
</comment>
<feature type="transmembrane region" description="Helical" evidence="6">
    <location>
        <begin position="142"/>
        <end position="161"/>
    </location>
</feature>
<feature type="transmembrane region" description="Helical" evidence="6">
    <location>
        <begin position="50"/>
        <end position="70"/>
    </location>
</feature>
<protein>
    <recommendedName>
        <fullName evidence="6">Protein YIP</fullName>
    </recommendedName>
</protein>
<evidence type="ECO:0000256" key="6">
    <source>
        <dbReference type="RuleBase" id="RU361264"/>
    </source>
</evidence>
<dbReference type="PANTHER" id="PTHR12822">
    <property type="entry name" value="PROTEIN YIPF"/>
    <property type="match status" value="1"/>
</dbReference>
<sequence>FLHLIENHPDLYGPFWIPTTVIFLLFVTSSLAGSMAAFLSGKTWSYDVTLLSLALSTIYTYVAVMPLGLWGATKYLGSPVSLVQLMSIYGYGQIAWIPVSLLCITPDDGIRWILVLLGFIFSSLFLVRTLRSLLSPGPSAVASRVLPLCALGAHALLALLLKIQFFSYSVE</sequence>
<gene>
    <name evidence="8" type="ORF">BJ684DRAFT_296</name>
</gene>
<dbReference type="PANTHER" id="PTHR12822:SF2">
    <property type="entry name" value="PROTEIN YIPF"/>
    <property type="match status" value="1"/>
</dbReference>
<organism evidence="8 9">
    <name type="scientific">Piptocephalis cylindrospora</name>
    <dbReference type="NCBI Taxonomy" id="1907219"/>
    <lineage>
        <taxon>Eukaryota</taxon>
        <taxon>Fungi</taxon>
        <taxon>Fungi incertae sedis</taxon>
        <taxon>Zoopagomycota</taxon>
        <taxon>Zoopagomycotina</taxon>
        <taxon>Zoopagomycetes</taxon>
        <taxon>Zoopagales</taxon>
        <taxon>Piptocephalidaceae</taxon>
        <taxon>Piptocephalis</taxon>
    </lineage>
</organism>
<dbReference type="GO" id="GO:0000139">
    <property type="term" value="C:Golgi membrane"/>
    <property type="evidence" value="ECO:0007669"/>
    <property type="project" value="UniProtKB-SubCell"/>
</dbReference>
<evidence type="ECO:0000256" key="4">
    <source>
        <dbReference type="ARBA" id="ARBA00022989"/>
    </source>
</evidence>
<feature type="transmembrane region" description="Helical" evidence="6">
    <location>
        <begin position="82"/>
        <end position="105"/>
    </location>
</feature>
<dbReference type="GO" id="GO:0016192">
    <property type="term" value="P:vesicle-mediated transport"/>
    <property type="evidence" value="ECO:0007669"/>
    <property type="project" value="InterPro"/>
</dbReference>
<evidence type="ECO:0000259" key="7">
    <source>
        <dbReference type="Pfam" id="PF04893"/>
    </source>
</evidence>
<evidence type="ECO:0000256" key="2">
    <source>
        <dbReference type="ARBA" id="ARBA00010596"/>
    </source>
</evidence>
<evidence type="ECO:0000256" key="5">
    <source>
        <dbReference type="ARBA" id="ARBA00023136"/>
    </source>
</evidence>
<evidence type="ECO:0000256" key="3">
    <source>
        <dbReference type="ARBA" id="ARBA00022692"/>
    </source>
</evidence>
<keyword evidence="4 6" id="KW-1133">Transmembrane helix</keyword>
<comment type="subcellular location">
    <subcellularLocation>
        <location evidence="6">Golgi apparatus membrane</location>
        <topology evidence="6">Multi-pass membrane protein</topology>
    </subcellularLocation>
    <subcellularLocation>
        <location evidence="1">Membrane</location>
        <topology evidence="1">Multi-pass membrane protein</topology>
    </subcellularLocation>
</comment>
<name>A0A4V1IXU3_9FUNG</name>
<dbReference type="InterPro" id="IPR006977">
    <property type="entry name" value="Yip1_dom"/>
</dbReference>
<keyword evidence="5 6" id="KW-0472">Membrane</keyword>
<feature type="transmembrane region" description="Helical" evidence="6">
    <location>
        <begin position="15"/>
        <end position="38"/>
    </location>
</feature>
<keyword evidence="3 6" id="KW-0812">Transmembrane</keyword>
<dbReference type="AlphaFoldDB" id="A0A4V1IXU3"/>
<evidence type="ECO:0000256" key="1">
    <source>
        <dbReference type="ARBA" id="ARBA00004141"/>
    </source>
</evidence>
<reference evidence="9" key="1">
    <citation type="journal article" date="2018" name="Nat. Microbiol.">
        <title>Leveraging single-cell genomics to expand the fungal tree of life.</title>
        <authorList>
            <person name="Ahrendt S.R."/>
            <person name="Quandt C.A."/>
            <person name="Ciobanu D."/>
            <person name="Clum A."/>
            <person name="Salamov A."/>
            <person name="Andreopoulos B."/>
            <person name="Cheng J.F."/>
            <person name="Woyke T."/>
            <person name="Pelin A."/>
            <person name="Henrissat B."/>
            <person name="Reynolds N.K."/>
            <person name="Benny G.L."/>
            <person name="Smith M.E."/>
            <person name="James T.Y."/>
            <person name="Grigoriev I.V."/>
        </authorList>
    </citation>
    <scope>NUCLEOTIDE SEQUENCE [LARGE SCALE GENOMIC DNA]</scope>
</reference>
<dbReference type="Pfam" id="PF04893">
    <property type="entry name" value="Yip1"/>
    <property type="match status" value="1"/>
</dbReference>
<feature type="domain" description="Yip1" evidence="7">
    <location>
        <begin position="3"/>
        <end position="157"/>
    </location>
</feature>
<dbReference type="GO" id="GO:0031267">
    <property type="term" value="F:small GTPase binding"/>
    <property type="evidence" value="ECO:0007669"/>
    <property type="project" value="InterPro"/>
</dbReference>
<evidence type="ECO:0000313" key="9">
    <source>
        <dbReference type="Proteomes" id="UP000267251"/>
    </source>
</evidence>